<dbReference type="InterPro" id="IPR021648">
    <property type="entry name" value="GLUE_dom"/>
</dbReference>
<accession>A0A4V4NFT1</accession>
<dbReference type="InterPro" id="IPR040608">
    <property type="entry name" value="Snf8/Vps36"/>
</dbReference>
<dbReference type="InterPro" id="IPR021827">
    <property type="entry name" value="Nup186/Nup192/Nup205"/>
</dbReference>
<dbReference type="Gene3D" id="2.30.30.380">
    <property type="entry name" value="Zn-finger domain of Sec23/24"/>
    <property type="match status" value="1"/>
</dbReference>
<comment type="similarity">
    <text evidence="2">Belongs to the NUP186/NUP192/NUP205 family.</text>
</comment>
<dbReference type="Pfam" id="PF11605">
    <property type="entry name" value="Vps36_ESCRT-II"/>
    <property type="match status" value="1"/>
</dbReference>
<dbReference type="GO" id="GO:0032266">
    <property type="term" value="F:phosphatidylinositol-3-phosphate binding"/>
    <property type="evidence" value="ECO:0007669"/>
    <property type="project" value="InterPro"/>
</dbReference>
<dbReference type="Pfam" id="PF16988">
    <property type="entry name" value="Vps36-NZF-N"/>
    <property type="match status" value="1"/>
</dbReference>
<dbReference type="Gene3D" id="2.30.29.30">
    <property type="entry name" value="Pleckstrin-homology domain (PH domain)/Phosphotyrosine-binding domain (PTB)"/>
    <property type="match status" value="1"/>
</dbReference>
<dbReference type="SUPFAM" id="SSF90209">
    <property type="entry name" value="Ran binding protein zinc finger-like"/>
    <property type="match status" value="1"/>
</dbReference>
<evidence type="ECO:0000256" key="1">
    <source>
        <dbReference type="ARBA" id="ARBA00004123"/>
    </source>
</evidence>
<dbReference type="InterPro" id="IPR011993">
    <property type="entry name" value="PH-like_dom_sf"/>
</dbReference>
<dbReference type="Gene3D" id="1.10.10.10">
    <property type="entry name" value="Winged helix-like DNA-binding domain superfamily/Winged helix DNA-binding domain"/>
    <property type="match status" value="1"/>
</dbReference>
<reference evidence="7 8" key="1">
    <citation type="journal article" date="2019" name="Front. Genet.">
        <title>Whole-Genome Sequencing of the Opportunistic Yeast Pathogen Candida inconspicua Uncovers Its Hybrid Origin.</title>
        <authorList>
            <person name="Mixao V."/>
            <person name="Hansen A.P."/>
            <person name="Saus E."/>
            <person name="Boekhout T."/>
            <person name="Lass-Florl C."/>
            <person name="Gabaldon T."/>
        </authorList>
    </citation>
    <scope>NUCLEOTIDE SEQUENCE [LARGE SCALE GENOMIC DNA]</scope>
    <source>
        <strain evidence="7 8">CBS 180</strain>
    </source>
</reference>
<keyword evidence="4" id="KW-0813">Transport</keyword>
<evidence type="ECO:0000256" key="4">
    <source>
        <dbReference type="ARBA" id="ARBA00022448"/>
    </source>
</evidence>
<protein>
    <recommendedName>
        <fullName evidence="6">GLUE N-terminal domain-containing protein</fullName>
    </recommendedName>
</protein>
<dbReference type="InterPro" id="IPR036388">
    <property type="entry name" value="WH-like_DNA-bd_sf"/>
</dbReference>
<evidence type="ECO:0000256" key="2">
    <source>
        <dbReference type="ARBA" id="ARBA00005892"/>
    </source>
</evidence>
<dbReference type="GO" id="GO:0017056">
    <property type="term" value="F:structural constituent of nuclear pore"/>
    <property type="evidence" value="ECO:0007669"/>
    <property type="project" value="TreeGrafter"/>
</dbReference>
<dbReference type="PROSITE" id="PS51495">
    <property type="entry name" value="GLUE"/>
    <property type="match status" value="1"/>
</dbReference>
<feature type="domain" description="GLUE N-terminal" evidence="6">
    <location>
        <begin position="1734"/>
        <end position="1995"/>
    </location>
</feature>
<proteinExistence type="inferred from homology"/>
<dbReference type="GO" id="GO:0006999">
    <property type="term" value="P:nuclear pore organization"/>
    <property type="evidence" value="ECO:0007669"/>
    <property type="project" value="TreeGrafter"/>
</dbReference>
<dbReference type="GO" id="GO:0043130">
    <property type="term" value="F:ubiquitin binding"/>
    <property type="evidence" value="ECO:0007669"/>
    <property type="project" value="InterPro"/>
</dbReference>
<dbReference type="Pfam" id="PF11894">
    <property type="entry name" value="Nup192"/>
    <property type="match status" value="1"/>
</dbReference>
<evidence type="ECO:0000259" key="6">
    <source>
        <dbReference type="PROSITE" id="PS51495"/>
    </source>
</evidence>
<dbReference type="Proteomes" id="UP000307173">
    <property type="component" value="Unassembled WGS sequence"/>
</dbReference>
<keyword evidence="5" id="KW-0539">Nucleus</keyword>
<dbReference type="GO" id="GO:0044611">
    <property type="term" value="C:nuclear pore inner ring"/>
    <property type="evidence" value="ECO:0007669"/>
    <property type="project" value="TreeGrafter"/>
</dbReference>
<sequence length="2286" mass="260519">MVLHWSTIPFQILYDAIANNDESVRVEMVSELTDDLLSLLIKKEKSDASRKSLETGEIKFTNGSIFKVNKNFIENTIQIADLLNLDELVAAEILYCATEKEHNELGTSYIDSAIAAFHTRKTLILQIVSYYLCSDTISTLQSNESVMIESTSFTPDKTIFIDSIFKIKNYSVSNILKSFQVIENDLELLKQRVERSKLLGAFHPNSKEMKTINYQRNILFQHYQLLGEILFGFISTALTFKSANNFTVENFMTIVDHLTTFDPEDIFSVCFLPALFFYVSKLDFLSTEDVNSLHKKAIQSIDNIDKLSETPMKALILLVFLTYFIDWCKADTKRNEIYDFSIAADKPIQKCIQAGALEQLLCICADTSVAQTTLDNSRKPFYDFRSFLQQHIPKLSPVRLFDIDKETNPIETLTLSQQNNKSSTSIYVIDEFLKLDDHYIEFIFLTMSKFIHKFISTSAFVMSQLRDTEEDLLISSETFDLENLSENADLERFYMALYYLYFGRESYVKEIWADLNSPFYGFLQWASRCNSPLIMSTFSMLLSSLACGSENAISLFHFLQMTNSNSALLTNPKHNSTLLTKYPSISWSTIYSTLNYYCDALTNATDSALQTILGTSVELKSKGKIVTELGEDSIIYISGFFQVISEVALNNDKARVELLESDGGQLLNILSKLLNMNTLLNGSVLMLISSLVGDSIEERIKIWQILDAWIFNNRRSSPTVSFPKENISRKLTNYQQICGFVSLIKRLLAPLDSSSDIFTPLSLPFTMDMGNAFRKPGIWCYLDFICTDVLPEIEFIGLSSIDKISLEYSILELLIQCVVQLDSEMVINSSICGVKDLDSIVETKSIIKYLQAHPGSAALTFLFKSKVMLSLLNICKIDMEQLNEVSVDCPRLLLIHKCLELFIIMLKYDKFYTDELVSILRLPDNVFIDPTTINNSGAISFCQYLLMDLSLLANITLFVGSNKQNIASLSLDLISRVYDSREFNVGRYSAQSSLVKKNKFLVMCETIDESIRIRSSFIQQFNSEITSSKSIAIKLTLLQFICQHLDPASDTPSVSHFLLGFDTQRMDFGSSDCETTIASKWSLLKFIILNLKDSLSLLSKTQNFDYASLKVCSLSMEILLKLCKSETTCRLILDLLHGRSSYLDEDDAGTNYVLWFAQNVIITNSSAKFNGCVFDGNINIHNKFCTDGGMDTLIALISLRDSCLQLIAIELHNAVALNNISLLKDYKRLMLEASFSVGYSKLLEMLDILDYKVSNKIEKIDPIFKHLKFDYIFQKIGFNEHYKEEDPYVSYNTEIIDSLLSLMIKSHTISTVDKTSIDQINKRLKEIMHCSILFDKFKTVVLKYIASWCLLVQVIVDEINLSTEKRRMLIFDILQIAVPLIDECLEMDLTFVQPLVSMCVRFFNSDAVWKQSNNEDLKVDLERHLPMFCVSINGIGKSASIYSLRSDFYILSKKFIDQASLNPNVLADLGIFITSTDPKIFDIIRHDSLVGEESNRITSLMLLDSFVKLFSGSKYLNDGFIFTNLCHEYYIRLLLEQLKHLDSIFATSKGKSDFQRSIYDVTCVKANISLLIRIAQTRTGAQLLLSNDVFKIIKSCKVICIDPEFEFYSLLQRNTDQSFAGDLSLSSTSMIPPELRLHYELLIPVFRLLTTIIISLGPRNDECYTQVIDITEHFQDLIKFILKKDAVYHRQEKIGVDNTGSLKDVPDDDLYLKELSKLATLLIMLYTSQLWAKARLTLSGRPVLDIDEYDIMIQPNVGLYQGNQKVKNYQNGRIYLTNKRVVFVNSKRKDGGIYLDYQLIEKIKCRQKFLKSNPKVILFMRDIDSYTSKNKSEESKLISTTWVCQICSFSNDLTISVQEQEQLNELIENEVSCKTCGVTPEPKVIIELLNNKTNNATDSIIDLVSFDCSQCPNCTFVNHPSMQHCEICGFKLPTSRGDLTRESDKIQLELEANSLLEKDEKMIQISFRNGGIDEFYSVLYDAFVKLEDTRHESPAQIYNSTLLQKKSSRVGIHGLTQVGSTENRNASALLEKSIQDIEQLMLKANDLILVSQKYRTIVLADKSFKKDASNEMQLVAESKRFLEKMNGLELQLKLGKSIQQSRLQKVLNGLKKAKTNSLNKSKYPDFYIEELARQVSNFLTTNDVLENNNGMITLTEIFLMYNKCRQIDLITPEELFDAAEKFEKLDVGFKVNNLLLDTHRLSQIAGKVPSIYIVSKHGSESSISHKIVQFIRFNPGTSEIQIQKHFNTNIVILKFLLNHIVNSGELVLDKTLEGSFYWQNKILKNK</sequence>
<dbReference type="InterPro" id="IPR031558">
    <property type="entry name" value="Vps36-NZF-N"/>
</dbReference>
<dbReference type="STRING" id="52247.A0A4V4NFT1"/>
<evidence type="ECO:0000313" key="8">
    <source>
        <dbReference type="Proteomes" id="UP000307173"/>
    </source>
</evidence>
<dbReference type="SUPFAM" id="SSF46785">
    <property type="entry name" value="Winged helix' DNA-binding domain"/>
    <property type="match status" value="2"/>
</dbReference>
<dbReference type="InterPro" id="IPR036443">
    <property type="entry name" value="Znf_RanBP2_sf"/>
</dbReference>
<name>A0A4V4NFT1_9ASCO</name>
<dbReference type="OrthoDB" id="2019644at2759"/>
<dbReference type="Pfam" id="PF04157">
    <property type="entry name" value="EAP30"/>
    <property type="match status" value="1"/>
</dbReference>
<dbReference type="SUPFAM" id="SSF50729">
    <property type="entry name" value="PH domain-like"/>
    <property type="match status" value="1"/>
</dbReference>
<dbReference type="InterPro" id="IPR036390">
    <property type="entry name" value="WH_DNA-bd_sf"/>
</dbReference>
<evidence type="ECO:0000313" key="7">
    <source>
        <dbReference type="EMBL" id="TID29209.1"/>
    </source>
</evidence>
<comment type="similarity">
    <text evidence="3">Belongs to the VPS36 family.</text>
</comment>
<evidence type="ECO:0000256" key="3">
    <source>
        <dbReference type="ARBA" id="ARBA00009697"/>
    </source>
</evidence>
<evidence type="ECO:0000256" key="5">
    <source>
        <dbReference type="ARBA" id="ARBA00023242"/>
    </source>
</evidence>
<comment type="caution">
    <text evidence="7">The sequence shown here is derived from an EMBL/GenBank/DDBJ whole genome shotgun (WGS) entry which is preliminary data.</text>
</comment>
<keyword evidence="8" id="KW-1185">Reference proteome</keyword>
<dbReference type="PANTHER" id="PTHR31344:SF0">
    <property type="entry name" value="NUCLEAR PORE COMPLEX PROTEIN NUP205"/>
    <property type="match status" value="1"/>
</dbReference>
<comment type="subcellular location">
    <subcellularLocation>
        <location evidence="1">Nucleus</location>
    </subcellularLocation>
</comment>
<dbReference type="PANTHER" id="PTHR31344">
    <property type="entry name" value="NUCLEAR PORE COMPLEX PROTEIN NUP205"/>
    <property type="match status" value="1"/>
</dbReference>
<dbReference type="EMBL" id="SELW01000327">
    <property type="protein sequence ID" value="TID29209.1"/>
    <property type="molecule type" value="Genomic_DNA"/>
</dbReference>
<organism evidence="7 8">
    <name type="scientific">Pichia inconspicua</name>
    <dbReference type="NCBI Taxonomy" id="52247"/>
    <lineage>
        <taxon>Eukaryota</taxon>
        <taxon>Fungi</taxon>
        <taxon>Dikarya</taxon>
        <taxon>Ascomycota</taxon>
        <taxon>Saccharomycotina</taxon>
        <taxon>Pichiomycetes</taxon>
        <taxon>Pichiales</taxon>
        <taxon>Pichiaceae</taxon>
        <taxon>Pichia</taxon>
    </lineage>
</organism>
<gene>
    <name evidence="7" type="ORF">CANINC_002094</name>
</gene>